<comment type="pathway">
    <text evidence="7 8">Carbohydrate biosynthesis; gluconeogenesis.</text>
</comment>
<dbReference type="HAMAP" id="MF_00147_B">
    <property type="entry name" value="TIM_B"/>
    <property type="match status" value="1"/>
</dbReference>
<dbReference type="PANTHER" id="PTHR21139">
    <property type="entry name" value="TRIOSEPHOSPHATE ISOMERASE"/>
    <property type="match status" value="1"/>
</dbReference>
<gene>
    <name evidence="7" type="primary">tpiA</name>
    <name evidence="9" type="ORF">Enr13x_15620</name>
</gene>
<dbReference type="InterPro" id="IPR013785">
    <property type="entry name" value="Aldolase_TIM"/>
</dbReference>
<evidence type="ECO:0000313" key="9">
    <source>
        <dbReference type="EMBL" id="QDV41719.1"/>
    </source>
</evidence>
<dbReference type="InterPro" id="IPR022896">
    <property type="entry name" value="TrioseP_Isoase_bac/euk"/>
</dbReference>
<dbReference type="EMBL" id="CP037423">
    <property type="protein sequence ID" value="QDV41719.1"/>
    <property type="molecule type" value="Genomic_DNA"/>
</dbReference>
<feature type="binding site" evidence="7">
    <location>
        <position position="214"/>
    </location>
    <ligand>
        <name>substrate</name>
    </ligand>
</feature>
<dbReference type="PROSITE" id="PS51440">
    <property type="entry name" value="TIM_2"/>
    <property type="match status" value="1"/>
</dbReference>
<dbReference type="GO" id="GO:0004807">
    <property type="term" value="F:triose-phosphate isomerase activity"/>
    <property type="evidence" value="ECO:0007669"/>
    <property type="project" value="UniProtKB-UniRule"/>
</dbReference>
<dbReference type="SUPFAM" id="SSF51351">
    <property type="entry name" value="Triosephosphate isomerase (TIM)"/>
    <property type="match status" value="1"/>
</dbReference>
<evidence type="ECO:0000313" key="10">
    <source>
        <dbReference type="Proteomes" id="UP000319004"/>
    </source>
</evidence>
<comment type="similarity">
    <text evidence="2 7 8">Belongs to the triosephosphate isomerase family.</text>
</comment>
<dbReference type="Pfam" id="PF00121">
    <property type="entry name" value="TIM"/>
    <property type="match status" value="1"/>
</dbReference>
<dbReference type="UniPathway" id="UPA00109">
    <property type="reaction ID" value="UER00189"/>
</dbReference>
<dbReference type="Proteomes" id="UP000319004">
    <property type="component" value="Chromosome"/>
</dbReference>
<dbReference type="CDD" id="cd00311">
    <property type="entry name" value="TIM"/>
    <property type="match status" value="1"/>
</dbReference>
<comment type="function">
    <text evidence="7">Involved in the gluconeogenesis. Catalyzes stereospecifically the conversion of dihydroxyacetone phosphate (DHAP) to D-glyceraldehyde-3-phosphate (G3P).</text>
</comment>
<dbReference type="AlphaFoldDB" id="A0A518HLQ7"/>
<dbReference type="Gene3D" id="3.20.20.70">
    <property type="entry name" value="Aldolase class I"/>
    <property type="match status" value="1"/>
</dbReference>
<keyword evidence="5 7" id="KW-0324">Glycolysis</keyword>
<dbReference type="PANTHER" id="PTHR21139:SF42">
    <property type="entry name" value="TRIOSEPHOSPHATE ISOMERASE"/>
    <property type="match status" value="1"/>
</dbReference>
<organism evidence="9 10">
    <name type="scientific">Stieleria neptunia</name>
    <dbReference type="NCBI Taxonomy" id="2527979"/>
    <lineage>
        <taxon>Bacteria</taxon>
        <taxon>Pseudomonadati</taxon>
        <taxon>Planctomycetota</taxon>
        <taxon>Planctomycetia</taxon>
        <taxon>Pirellulales</taxon>
        <taxon>Pirellulaceae</taxon>
        <taxon>Stieleria</taxon>
    </lineage>
</organism>
<comment type="catalytic activity">
    <reaction evidence="7 8">
        <text>D-glyceraldehyde 3-phosphate = dihydroxyacetone phosphate</text>
        <dbReference type="Rhea" id="RHEA:18585"/>
        <dbReference type="ChEBI" id="CHEBI:57642"/>
        <dbReference type="ChEBI" id="CHEBI:59776"/>
        <dbReference type="EC" id="5.3.1.1"/>
    </reaction>
</comment>
<keyword evidence="3 7" id="KW-0312">Gluconeogenesis</keyword>
<dbReference type="InterPro" id="IPR035990">
    <property type="entry name" value="TIM_sf"/>
</dbReference>
<feature type="binding site" evidence="7">
    <location>
        <begin position="235"/>
        <end position="236"/>
    </location>
    <ligand>
        <name>substrate</name>
    </ligand>
</feature>
<evidence type="ECO:0000256" key="6">
    <source>
        <dbReference type="ARBA" id="ARBA00023235"/>
    </source>
</evidence>
<comment type="pathway">
    <text evidence="1 7 8">Carbohydrate degradation; glycolysis; D-glyceraldehyde 3-phosphate from glycerone phosphate: step 1/1.</text>
</comment>
<keyword evidence="4 7" id="KW-0963">Cytoplasm</keyword>
<evidence type="ECO:0000256" key="5">
    <source>
        <dbReference type="ARBA" id="ARBA00023152"/>
    </source>
</evidence>
<dbReference type="InterPro" id="IPR000652">
    <property type="entry name" value="Triosephosphate_isomerase"/>
</dbReference>
<dbReference type="KEGG" id="snep:Enr13x_15620"/>
<evidence type="ECO:0000256" key="4">
    <source>
        <dbReference type="ARBA" id="ARBA00022490"/>
    </source>
</evidence>
<dbReference type="GO" id="GO:0006096">
    <property type="term" value="P:glycolytic process"/>
    <property type="evidence" value="ECO:0007669"/>
    <property type="project" value="UniProtKB-UniRule"/>
</dbReference>
<dbReference type="OrthoDB" id="9809429at2"/>
<feature type="active site" description="Proton acceptor" evidence="7">
    <location>
        <position position="168"/>
    </location>
</feature>
<evidence type="ECO:0000256" key="7">
    <source>
        <dbReference type="HAMAP-Rule" id="MF_00147"/>
    </source>
</evidence>
<protein>
    <recommendedName>
        <fullName evidence="7 8">Triosephosphate isomerase</fullName>
        <shortName evidence="7">TIM</shortName>
        <shortName evidence="7">TPI</shortName>
        <ecNumber evidence="7 8">5.3.1.1</ecNumber>
    </recommendedName>
    <alternativeName>
        <fullName evidence="7">Triose-phosphate isomerase</fullName>
    </alternativeName>
</protein>
<dbReference type="GO" id="GO:0005829">
    <property type="term" value="C:cytosol"/>
    <property type="evidence" value="ECO:0007669"/>
    <property type="project" value="TreeGrafter"/>
</dbReference>
<feature type="binding site" evidence="7">
    <location>
        <begin position="10"/>
        <end position="12"/>
    </location>
    <ligand>
        <name>substrate</name>
    </ligand>
</feature>
<evidence type="ECO:0000256" key="1">
    <source>
        <dbReference type="ARBA" id="ARBA00004680"/>
    </source>
</evidence>
<dbReference type="GO" id="GO:0006094">
    <property type="term" value="P:gluconeogenesis"/>
    <property type="evidence" value="ECO:0007669"/>
    <property type="project" value="UniProtKB-UniRule"/>
</dbReference>
<dbReference type="UniPathway" id="UPA00138"/>
<evidence type="ECO:0000256" key="2">
    <source>
        <dbReference type="ARBA" id="ARBA00007422"/>
    </source>
</evidence>
<evidence type="ECO:0000256" key="3">
    <source>
        <dbReference type="ARBA" id="ARBA00022432"/>
    </source>
</evidence>
<proteinExistence type="inferred from homology"/>
<dbReference type="InterPro" id="IPR020861">
    <property type="entry name" value="Triosephosphate_isomerase_AS"/>
</dbReference>
<keyword evidence="6 7" id="KW-0413">Isomerase</keyword>
<reference evidence="9 10" key="1">
    <citation type="submission" date="2019-03" db="EMBL/GenBank/DDBJ databases">
        <title>Deep-cultivation of Planctomycetes and their phenomic and genomic characterization uncovers novel biology.</title>
        <authorList>
            <person name="Wiegand S."/>
            <person name="Jogler M."/>
            <person name="Boedeker C."/>
            <person name="Pinto D."/>
            <person name="Vollmers J."/>
            <person name="Rivas-Marin E."/>
            <person name="Kohn T."/>
            <person name="Peeters S.H."/>
            <person name="Heuer A."/>
            <person name="Rast P."/>
            <person name="Oberbeckmann S."/>
            <person name="Bunk B."/>
            <person name="Jeske O."/>
            <person name="Meyerdierks A."/>
            <person name="Storesund J.E."/>
            <person name="Kallscheuer N."/>
            <person name="Luecker S."/>
            <person name="Lage O.M."/>
            <person name="Pohl T."/>
            <person name="Merkel B.J."/>
            <person name="Hornburger P."/>
            <person name="Mueller R.-W."/>
            <person name="Bruemmer F."/>
            <person name="Labrenz M."/>
            <person name="Spormann A.M."/>
            <person name="Op den Camp H."/>
            <person name="Overmann J."/>
            <person name="Amann R."/>
            <person name="Jetten M.S.M."/>
            <person name="Mascher T."/>
            <person name="Medema M.H."/>
            <person name="Devos D.P."/>
            <person name="Kaster A.-K."/>
            <person name="Ovreas L."/>
            <person name="Rohde M."/>
            <person name="Galperin M.Y."/>
            <person name="Jogler C."/>
        </authorList>
    </citation>
    <scope>NUCLEOTIDE SEQUENCE [LARGE SCALE GENOMIC DNA]</scope>
    <source>
        <strain evidence="9 10">Enr13</strain>
    </source>
</reference>
<dbReference type="NCBIfam" id="TIGR00419">
    <property type="entry name" value="tim"/>
    <property type="match status" value="1"/>
</dbReference>
<feature type="active site" description="Electrophile" evidence="7">
    <location>
        <position position="96"/>
    </location>
</feature>
<comment type="subunit">
    <text evidence="7 8">Homodimer.</text>
</comment>
<dbReference type="GO" id="GO:0019563">
    <property type="term" value="P:glycerol catabolic process"/>
    <property type="evidence" value="ECO:0007669"/>
    <property type="project" value="TreeGrafter"/>
</dbReference>
<comment type="subcellular location">
    <subcellularLocation>
        <location evidence="7 8">Cytoplasm</location>
    </subcellularLocation>
</comment>
<dbReference type="PROSITE" id="PS00171">
    <property type="entry name" value="TIM_1"/>
    <property type="match status" value="1"/>
</dbReference>
<sequence length="251" mass="26120">MSRRTIIAGNWKMNTRAAGGAQLAQGIADAVGENPTVEVVVCPPSVYLSRVGDVLAGSAVSLGAQNLYPAQDGAFTGEVNAAMLCDSGCRYVILGHSERRAILGETDAQISEKLAAALAGNLVPIVCVGETLEDRESGNTEAVVETQLRGSLEGLDEARASGVVIAYEPVWAIGTGKTASPEQAEEVHAFIRKLLGELFTEDVAQQMRIQYGGSVKPDNAKELLGQPNIDGALVGGASLKVDDFVAIINAG</sequence>
<dbReference type="RefSeq" id="WP_145385399.1">
    <property type="nucleotide sequence ID" value="NZ_CP037423.1"/>
</dbReference>
<evidence type="ECO:0000256" key="8">
    <source>
        <dbReference type="RuleBase" id="RU363013"/>
    </source>
</evidence>
<dbReference type="EC" id="5.3.1.1" evidence="7 8"/>
<feature type="binding site" evidence="7">
    <location>
        <position position="174"/>
    </location>
    <ligand>
        <name>substrate</name>
    </ligand>
</feature>
<keyword evidence="10" id="KW-1185">Reference proteome</keyword>
<dbReference type="GO" id="GO:0046166">
    <property type="term" value="P:glyceraldehyde-3-phosphate biosynthetic process"/>
    <property type="evidence" value="ECO:0007669"/>
    <property type="project" value="TreeGrafter"/>
</dbReference>
<name>A0A518HLQ7_9BACT</name>
<dbReference type="FunFam" id="3.20.20.70:FF:000016">
    <property type="entry name" value="Triosephosphate isomerase"/>
    <property type="match status" value="1"/>
</dbReference>
<accession>A0A518HLQ7</accession>